<reference evidence="14" key="2">
    <citation type="submission" date="2020-09" db="EMBL/GenBank/DDBJ databases">
        <authorList>
            <person name="Sun Q."/>
            <person name="Ohkuma M."/>
        </authorList>
    </citation>
    <scope>NUCLEOTIDE SEQUENCE</scope>
    <source>
        <strain evidence="14">JCM 3091</strain>
    </source>
</reference>
<evidence type="ECO:0000256" key="4">
    <source>
        <dbReference type="ARBA" id="ARBA00022806"/>
    </source>
</evidence>
<feature type="binding site" evidence="9">
    <location>
        <begin position="397"/>
        <end position="402"/>
    </location>
    <ligand>
        <name>ATP</name>
        <dbReference type="ChEBI" id="CHEBI:30616"/>
    </ligand>
</feature>
<comment type="function">
    <text evidence="9">Facilitates transcription termination by a mechanism that involves Rho binding to the nascent RNA, activation of Rho's RNA-dependent ATPase activity, and release of the mRNA from the DNA template.</text>
</comment>
<organism evidence="14 15">
    <name type="scientific">Pilimelia terevasa</name>
    <dbReference type="NCBI Taxonomy" id="53372"/>
    <lineage>
        <taxon>Bacteria</taxon>
        <taxon>Bacillati</taxon>
        <taxon>Actinomycetota</taxon>
        <taxon>Actinomycetes</taxon>
        <taxon>Micromonosporales</taxon>
        <taxon>Micromonosporaceae</taxon>
        <taxon>Pilimelia</taxon>
    </lineage>
</organism>
<dbReference type="InterPro" id="IPR003593">
    <property type="entry name" value="AAA+_ATPase"/>
</dbReference>
<dbReference type="GO" id="GO:0008186">
    <property type="term" value="F:ATP-dependent activity, acting on RNA"/>
    <property type="evidence" value="ECO:0007669"/>
    <property type="project" value="UniProtKB-UniRule"/>
</dbReference>
<dbReference type="InterPro" id="IPR004665">
    <property type="entry name" value="Term_rho"/>
</dbReference>
<dbReference type="Pfam" id="PF07497">
    <property type="entry name" value="Rho_RNA_bind"/>
    <property type="match status" value="1"/>
</dbReference>
<dbReference type="Proteomes" id="UP000662200">
    <property type="component" value="Unassembled WGS sequence"/>
</dbReference>
<dbReference type="SMART" id="SM00382">
    <property type="entry name" value="AAA"/>
    <property type="match status" value="1"/>
</dbReference>
<dbReference type="SMART" id="SM00357">
    <property type="entry name" value="CSP"/>
    <property type="match status" value="1"/>
</dbReference>
<keyword evidence="2 9" id="KW-0547">Nucleotide-binding</keyword>
<keyword evidence="7 9" id="KW-0805">Transcription regulation</keyword>
<feature type="compositionally biased region" description="Basic residues" evidence="12">
    <location>
        <begin position="227"/>
        <end position="241"/>
    </location>
</feature>
<evidence type="ECO:0000256" key="12">
    <source>
        <dbReference type="SAM" id="MobiDB-lite"/>
    </source>
</evidence>
<dbReference type="SUPFAM" id="SSF52540">
    <property type="entry name" value="P-loop containing nucleoside triphosphate hydrolases"/>
    <property type="match status" value="1"/>
</dbReference>
<keyword evidence="5 9" id="KW-0067">ATP-binding</keyword>
<evidence type="ECO:0000256" key="11">
    <source>
        <dbReference type="PROSITE-ProRule" id="PRU01203"/>
    </source>
</evidence>
<keyword evidence="1 9" id="KW-0806">Transcription termination</keyword>
<keyword evidence="8 9" id="KW-0804">Transcription</keyword>
<sequence length="639" mass="70636">MSDTTDVTSDVTQAAGEAAGTTRRRRSGTGLSAMLLPELQSMATSLGISGTARMRKSELIAAISERQNGGAPRQRAEVPAAAPVSREAVRAEVTAVDPAPTAEPAGDAPVREGGRRRRGAETRDGEHAEVESGRRTRERGERGERDRSERGERPERTDRPERSERTDRPERAERGDRDRNDRDRSDRDRNDRDRNDRDRGERAERDRNDRSRDRGERPDDDDEAGGRRNRRSRFRERRGRGRDRVEGGSGSGSEPQVSDEDVLVPVAGIIDVLDNYAFVRTTGYLAGQNDVYVAMSQVKKHGLRRGDAVTGAVRATRDTGEAGNRRDKYNPLVRLDTINGMEPEEARRRPEFYKLTPLYPQERLRLETEPGVLTTRVIDLTMPIGKGQRALIVSPPKAGKTMVLQAISNAITTNNPECHLMVVLVDERPEEVTDMQRSVKGEVIASTFDRPPADHTTVAELAIERAKRLVELGHDVVVLLDSITRLGRAYNLAAPASGRILSGGIDSTALYPPKRFLGAARNIENGGSLTILATALVETGSAMDTVIFEEFKGTGNAELKLDRKIADKRIFPAIDIHPSGTRKEEILLASDELAIIHKLRKVLTSLDSQAALELLLDKLRQNKTNVEFLMQIAKTTPGE</sequence>
<keyword evidence="15" id="KW-1185">Reference proteome</keyword>
<dbReference type="Gene3D" id="2.40.50.140">
    <property type="entry name" value="Nucleic acid-binding proteins"/>
    <property type="match status" value="1"/>
</dbReference>
<feature type="region of interest" description="Disordered" evidence="12">
    <location>
        <begin position="64"/>
        <end position="259"/>
    </location>
</feature>
<evidence type="ECO:0000313" key="14">
    <source>
        <dbReference type="EMBL" id="GGK18791.1"/>
    </source>
</evidence>
<comment type="similarity">
    <text evidence="9 11">Belongs to the Rho family.</text>
</comment>
<keyword evidence="4 9" id="KW-0347">Helicase</keyword>
<dbReference type="GO" id="GO:0005524">
    <property type="term" value="F:ATP binding"/>
    <property type="evidence" value="ECO:0007669"/>
    <property type="project" value="UniProtKB-UniRule"/>
</dbReference>
<dbReference type="InterPro" id="IPR011113">
    <property type="entry name" value="Rho_RNA-bd"/>
</dbReference>
<name>A0A8J3BG12_9ACTN</name>
<feature type="region of interest" description="Disordered" evidence="12">
    <location>
        <begin position="1"/>
        <end position="33"/>
    </location>
</feature>
<feature type="compositionally biased region" description="Low complexity" evidence="12">
    <location>
        <begin position="1"/>
        <end position="21"/>
    </location>
</feature>
<dbReference type="Pfam" id="PF00006">
    <property type="entry name" value="ATP-synt_ab"/>
    <property type="match status" value="1"/>
</dbReference>
<evidence type="ECO:0000256" key="7">
    <source>
        <dbReference type="ARBA" id="ARBA00023015"/>
    </source>
</evidence>
<dbReference type="InterPro" id="IPR041703">
    <property type="entry name" value="Rho_factor_ATP-bd"/>
</dbReference>
<dbReference type="InterPro" id="IPR000194">
    <property type="entry name" value="ATPase_F1/V1/A1_a/bsu_nucl-bd"/>
</dbReference>
<feature type="compositionally biased region" description="Basic and acidic residues" evidence="12">
    <location>
        <begin position="109"/>
        <end position="217"/>
    </location>
</feature>
<dbReference type="NCBIfam" id="NF006886">
    <property type="entry name" value="PRK09376.1"/>
    <property type="match status" value="1"/>
</dbReference>
<dbReference type="GO" id="GO:0004386">
    <property type="term" value="F:helicase activity"/>
    <property type="evidence" value="ECO:0007669"/>
    <property type="project" value="UniProtKB-UniRule"/>
</dbReference>
<dbReference type="SUPFAM" id="SSF68912">
    <property type="entry name" value="Rho N-terminal domain-like"/>
    <property type="match status" value="1"/>
</dbReference>
<evidence type="ECO:0000256" key="1">
    <source>
        <dbReference type="ARBA" id="ARBA00022472"/>
    </source>
</evidence>
<evidence type="ECO:0000256" key="5">
    <source>
        <dbReference type="ARBA" id="ARBA00022840"/>
    </source>
</evidence>
<comment type="subunit">
    <text evidence="9">Homohexamer. The homohexamer assembles into an open ring structure.</text>
</comment>
<dbReference type="EC" id="3.6.4.-" evidence="9 10"/>
<evidence type="ECO:0000259" key="13">
    <source>
        <dbReference type="PROSITE" id="PS51856"/>
    </source>
</evidence>
<evidence type="ECO:0000256" key="10">
    <source>
        <dbReference type="NCBIfam" id="TIGR00767"/>
    </source>
</evidence>
<evidence type="ECO:0000313" key="15">
    <source>
        <dbReference type="Proteomes" id="UP000662200"/>
    </source>
</evidence>
<dbReference type="InterPro" id="IPR012340">
    <property type="entry name" value="NA-bd_OB-fold"/>
</dbReference>
<dbReference type="GO" id="GO:0016787">
    <property type="term" value="F:hydrolase activity"/>
    <property type="evidence" value="ECO:0007669"/>
    <property type="project" value="UniProtKB-KW"/>
</dbReference>
<protein>
    <recommendedName>
        <fullName evidence="9 10">Transcription termination factor Rho</fullName>
        <ecNumber evidence="9 10">3.6.4.-</ecNumber>
    </recommendedName>
    <alternativeName>
        <fullName evidence="9">ATP-dependent helicase Rho</fullName>
    </alternativeName>
</protein>
<evidence type="ECO:0000256" key="8">
    <source>
        <dbReference type="ARBA" id="ARBA00023163"/>
    </source>
</evidence>
<dbReference type="GO" id="GO:0006353">
    <property type="term" value="P:DNA-templated transcription termination"/>
    <property type="evidence" value="ECO:0007669"/>
    <property type="project" value="UniProtKB-UniRule"/>
</dbReference>
<accession>A0A8J3BG12</accession>
<evidence type="ECO:0000256" key="3">
    <source>
        <dbReference type="ARBA" id="ARBA00022801"/>
    </source>
</evidence>
<dbReference type="InterPro" id="IPR011112">
    <property type="entry name" value="Rho-like_N"/>
</dbReference>
<dbReference type="Gene3D" id="3.40.50.300">
    <property type="entry name" value="P-loop containing nucleotide triphosphate hydrolases"/>
    <property type="match status" value="1"/>
</dbReference>
<evidence type="ECO:0000256" key="2">
    <source>
        <dbReference type="ARBA" id="ARBA00022741"/>
    </source>
</evidence>
<feature type="binding site" evidence="9">
    <location>
        <position position="428"/>
    </location>
    <ligand>
        <name>ATP</name>
        <dbReference type="ChEBI" id="CHEBI:30616"/>
    </ligand>
</feature>
<reference evidence="14" key="1">
    <citation type="journal article" date="2014" name="Int. J. Syst. Evol. Microbiol.">
        <title>Complete genome sequence of Corynebacterium casei LMG S-19264T (=DSM 44701T), isolated from a smear-ripened cheese.</title>
        <authorList>
            <consortium name="US DOE Joint Genome Institute (JGI-PGF)"/>
            <person name="Walter F."/>
            <person name="Albersmeier A."/>
            <person name="Kalinowski J."/>
            <person name="Ruckert C."/>
        </authorList>
    </citation>
    <scope>NUCLEOTIDE SEQUENCE</scope>
    <source>
        <strain evidence="14">JCM 3091</strain>
    </source>
</reference>
<dbReference type="CDD" id="cd01128">
    <property type="entry name" value="rho_factor_C"/>
    <property type="match status" value="1"/>
</dbReference>
<dbReference type="HAMAP" id="MF_01884">
    <property type="entry name" value="Rho"/>
    <property type="match status" value="1"/>
</dbReference>
<feature type="binding site" evidence="9">
    <location>
        <begin position="385"/>
        <end position="390"/>
    </location>
    <ligand>
        <name>ATP</name>
        <dbReference type="ChEBI" id="CHEBI:30616"/>
    </ligand>
</feature>
<dbReference type="EMBL" id="BMQC01000002">
    <property type="protein sequence ID" value="GGK18791.1"/>
    <property type="molecule type" value="Genomic_DNA"/>
</dbReference>
<dbReference type="PANTHER" id="PTHR46425">
    <property type="entry name" value="TRANSCRIPTION TERMINATION FACTOR RHO"/>
    <property type="match status" value="1"/>
</dbReference>
<dbReference type="Gene3D" id="1.10.720.10">
    <property type="match status" value="1"/>
</dbReference>
<comment type="caution">
    <text evidence="9">Lacks conserved residue(s) required for the propagation of feature annotation.</text>
</comment>
<dbReference type="Pfam" id="PF07498">
    <property type="entry name" value="Rho_N"/>
    <property type="match status" value="1"/>
</dbReference>
<comment type="caution">
    <text evidence="14">The sequence shown here is derived from an EMBL/GenBank/DDBJ whole genome shotgun (WGS) entry which is preliminary data.</text>
</comment>
<dbReference type="SMART" id="SM00959">
    <property type="entry name" value="Rho_N"/>
    <property type="match status" value="1"/>
</dbReference>
<evidence type="ECO:0000256" key="9">
    <source>
        <dbReference type="HAMAP-Rule" id="MF_01884"/>
    </source>
</evidence>
<dbReference type="InterPro" id="IPR027417">
    <property type="entry name" value="P-loop_NTPase"/>
</dbReference>
<dbReference type="PANTHER" id="PTHR46425:SF1">
    <property type="entry name" value="TRANSCRIPTION TERMINATION FACTOR RHO"/>
    <property type="match status" value="1"/>
</dbReference>
<dbReference type="GO" id="GO:0003723">
    <property type="term" value="F:RNA binding"/>
    <property type="evidence" value="ECO:0007669"/>
    <property type="project" value="UniProtKB-UniRule"/>
</dbReference>
<dbReference type="SUPFAM" id="SSF50249">
    <property type="entry name" value="Nucleic acid-binding proteins"/>
    <property type="match status" value="1"/>
</dbReference>
<keyword evidence="3 9" id="KW-0378">Hydrolase</keyword>
<dbReference type="PROSITE" id="PS51856">
    <property type="entry name" value="RHO_RNA_BD"/>
    <property type="match status" value="1"/>
</dbReference>
<evidence type="ECO:0000256" key="6">
    <source>
        <dbReference type="ARBA" id="ARBA00022884"/>
    </source>
</evidence>
<keyword evidence="6 9" id="KW-0694">RNA-binding</keyword>
<dbReference type="NCBIfam" id="TIGR00767">
    <property type="entry name" value="rho"/>
    <property type="match status" value="1"/>
</dbReference>
<dbReference type="RefSeq" id="WP_189112905.1">
    <property type="nucleotide sequence ID" value="NZ_BMQC01000002.1"/>
</dbReference>
<dbReference type="InterPro" id="IPR036269">
    <property type="entry name" value="Rho_N_sf"/>
</dbReference>
<gene>
    <name evidence="9 14" type="primary">rho</name>
    <name evidence="14" type="ORF">GCM10010124_09270</name>
</gene>
<dbReference type="InterPro" id="IPR011129">
    <property type="entry name" value="CSD"/>
</dbReference>
<dbReference type="AlphaFoldDB" id="A0A8J3BG12"/>
<proteinExistence type="inferred from homology"/>
<feature type="domain" description="Rho RNA-BD" evidence="13">
    <location>
        <begin position="263"/>
        <end position="342"/>
    </location>
</feature>